<evidence type="ECO:0000313" key="1">
    <source>
        <dbReference type="EMBL" id="GAI57227.1"/>
    </source>
</evidence>
<gene>
    <name evidence="1" type="ORF">S06H3_55328</name>
</gene>
<name>X1PLT0_9ZZZZ</name>
<organism evidence="1">
    <name type="scientific">marine sediment metagenome</name>
    <dbReference type="NCBI Taxonomy" id="412755"/>
    <lineage>
        <taxon>unclassified sequences</taxon>
        <taxon>metagenomes</taxon>
        <taxon>ecological metagenomes</taxon>
    </lineage>
</organism>
<accession>X1PLT0</accession>
<dbReference type="Gene3D" id="3.40.50.720">
    <property type="entry name" value="NAD(P)-binding Rossmann-like Domain"/>
    <property type="match status" value="1"/>
</dbReference>
<protein>
    <submittedName>
        <fullName evidence="1">Uncharacterized protein</fullName>
    </submittedName>
</protein>
<feature type="non-terminal residue" evidence="1">
    <location>
        <position position="71"/>
    </location>
</feature>
<dbReference type="EMBL" id="BARV01035458">
    <property type="protein sequence ID" value="GAI57227.1"/>
    <property type="molecule type" value="Genomic_DNA"/>
</dbReference>
<proteinExistence type="predicted"/>
<comment type="caution">
    <text evidence="1">The sequence shown here is derived from an EMBL/GenBank/DDBJ whole genome shotgun (WGS) entry which is preliminary data.</text>
</comment>
<reference evidence="1" key="1">
    <citation type="journal article" date="2014" name="Front. Microbiol.">
        <title>High frequency of phylogenetically diverse reductive dehalogenase-homologous genes in deep subseafloor sedimentary metagenomes.</title>
        <authorList>
            <person name="Kawai M."/>
            <person name="Futagami T."/>
            <person name="Toyoda A."/>
            <person name="Takaki Y."/>
            <person name="Nishi S."/>
            <person name="Hori S."/>
            <person name="Arai W."/>
            <person name="Tsubouchi T."/>
            <person name="Morono Y."/>
            <person name="Uchiyama I."/>
            <person name="Ito T."/>
            <person name="Fujiyama A."/>
            <person name="Inagaki F."/>
            <person name="Takami H."/>
        </authorList>
    </citation>
    <scope>NUCLEOTIDE SEQUENCE</scope>
    <source>
        <strain evidence="1">Expedition CK06-06</strain>
    </source>
</reference>
<dbReference type="AlphaFoldDB" id="X1PLT0"/>
<sequence length="71" mass="6984">MEALKAGKNVVLLGGGVSLAEEVELKQAAAESELLLLGPGCSTAIIKGTSYGFANAVRQGPVGIVGTLGTG</sequence>